<dbReference type="Pfam" id="PF00009">
    <property type="entry name" value="GTP_EFTU"/>
    <property type="match status" value="1"/>
</dbReference>
<dbReference type="InterPro" id="IPR036388">
    <property type="entry name" value="WH-like_DNA-bd_sf"/>
</dbReference>
<evidence type="ECO:0000256" key="7">
    <source>
        <dbReference type="ARBA" id="ARBA00025526"/>
    </source>
</evidence>
<dbReference type="Gene3D" id="1.10.10.10">
    <property type="entry name" value="Winged helix-like DNA-binding domain superfamily/Winged helix DNA-binding domain"/>
    <property type="match status" value="1"/>
</dbReference>
<dbReference type="InterPro" id="IPR036390">
    <property type="entry name" value="WH_DNA-bd_sf"/>
</dbReference>
<dbReference type="EMBL" id="NIQC01000010">
    <property type="protein sequence ID" value="OWZ83940.1"/>
    <property type="molecule type" value="Genomic_DNA"/>
</dbReference>
<dbReference type="InterPro" id="IPR027417">
    <property type="entry name" value="P-loop_NTPase"/>
</dbReference>
<dbReference type="PRINTS" id="PR00315">
    <property type="entry name" value="ELONGATNFCT"/>
</dbReference>
<dbReference type="GO" id="GO:0003746">
    <property type="term" value="F:translation elongation factor activity"/>
    <property type="evidence" value="ECO:0007669"/>
    <property type="project" value="UniProtKB-KW"/>
</dbReference>
<keyword evidence="4" id="KW-0547">Nucleotide-binding</keyword>
<keyword evidence="10" id="KW-0251">Elongation factor</keyword>
<dbReference type="CDD" id="cd15491">
    <property type="entry name" value="selB_III"/>
    <property type="match status" value="1"/>
</dbReference>
<dbReference type="Gene3D" id="3.40.50.300">
    <property type="entry name" value="P-loop containing nucleotide triphosphate hydrolases"/>
    <property type="match status" value="1"/>
</dbReference>
<dbReference type="InterPro" id="IPR057335">
    <property type="entry name" value="Beta-barrel_SelB"/>
</dbReference>
<dbReference type="CDD" id="cd03696">
    <property type="entry name" value="SelB_II"/>
    <property type="match status" value="1"/>
</dbReference>
<dbReference type="InterPro" id="IPR050055">
    <property type="entry name" value="EF-Tu_GTPase"/>
</dbReference>
<dbReference type="SUPFAM" id="SSF50465">
    <property type="entry name" value="EF-Tu/eEF-1alpha/eIF2-gamma C-terminal domain"/>
    <property type="match status" value="1"/>
</dbReference>
<comment type="function">
    <text evidence="7">Translation factor necessary for the incorporation of selenocysteine into proteins. It probably replaces EF-Tu for the insertion of selenocysteine directed by the UGA codon. SelB binds GTP and GDP.</text>
</comment>
<organism evidence="10 11">
    <name type="scientific">Natranaerobius trueperi</name>
    <dbReference type="NCBI Taxonomy" id="759412"/>
    <lineage>
        <taxon>Bacteria</taxon>
        <taxon>Bacillati</taxon>
        <taxon>Bacillota</taxon>
        <taxon>Clostridia</taxon>
        <taxon>Natranaerobiales</taxon>
        <taxon>Natranaerobiaceae</taxon>
        <taxon>Natranaerobius</taxon>
    </lineage>
</organism>
<evidence type="ECO:0000259" key="9">
    <source>
        <dbReference type="PROSITE" id="PS51722"/>
    </source>
</evidence>
<dbReference type="InterPro" id="IPR009001">
    <property type="entry name" value="Transl_elong_EF1A/Init_IF2_C"/>
</dbReference>
<dbReference type="Gene3D" id="1.10.10.2770">
    <property type="match status" value="1"/>
</dbReference>
<comment type="caution">
    <text evidence="10">The sequence shown here is derived from an EMBL/GenBank/DDBJ whole genome shotgun (WGS) entry which is preliminary data.</text>
</comment>
<feature type="domain" description="Tr-type G" evidence="9">
    <location>
        <begin position="1"/>
        <end position="173"/>
    </location>
</feature>
<dbReference type="AlphaFoldDB" id="A0A226C0P2"/>
<dbReference type="NCBIfam" id="TIGR00475">
    <property type="entry name" value="selB"/>
    <property type="match status" value="1"/>
</dbReference>
<keyword evidence="3" id="KW-0963">Cytoplasm</keyword>
<proteinExistence type="predicted"/>
<dbReference type="PROSITE" id="PS00301">
    <property type="entry name" value="G_TR_1"/>
    <property type="match status" value="1"/>
</dbReference>
<dbReference type="SUPFAM" id="SSF46785">
    <property type="entry name" value="Winged helix' DNA-binding domain"/>
    <property type="match status" value="2"/>
</dbReference>
<dbReference type="PANTHER" id="PTHR43721:SF22">
    <property type="entry name" value="ELONGATION FACTOR TU, MITOCHONDRIAL"/>
    <property type="match status" value="1"/>
</dbReference>
<dbReference type="GO" id="GO:0003924">
    <property type="term" value="F:GTPase activity"/>
    <property type="evidence" value="ECO:0007669"/>
    <property type="project" value="InterPro"/>
</dbReference>
<keyword evidence="5" id="KW-0648">Protein biosynthesis</keyword>
<dbReference type="Pfam" id="PF03144">
    <property type="entry name" value="GTP_EFTU_D2"/>
    <property type="match status" value="1"/>
</dbReference>
<evidence type="ECO:0000256" key="6">
    <source>
        <dbReference type="ARBA" id="ARBA00023134"/>
    </source>
</evidence>
<evidence type="ECO:0000256" key="8">
    <source>
        <dbReference type="ARBA" id="ARBA00031615"/>
    </source>
</evidence>
<dbReference type="Proteomes" id="UP000214588">
    <property type="component" value="Unassembled WGS sequence"/>
</dbReference>
<accession>A0A226C0P2</accession>
<dbReference type="OrthoDB" id="9804504at2"/>
<dbReference type="GO" id="GO:0005829">
    <property type="term" value="C:cytosol"/>
    <property type="evidence" value="ECO:0007669"/>
    <property type="project" value="TreeGrafter"/>
</dbReference>
<evidence type="ECO:0000313" key="10">
    <source>
        <dbReference type="EMBL" id="OWZ83940.1"/>
    </source>
</evidence>
<keyword evidence="6" id="KW-0342">GTP-binding</keyword>
<dbReference type="InterPro" id="IPR031157">
    <property type="entry name" value="G_TR_CS"/>
</dbReference>
<dbReference type="InterPro" id="IPR004161">
    <property type="entry name" value="EFTu-like_2"/>
</dbReference>
<name>A0A226C0P2_9FIRM</name>
<dbReference type="NCBIfam" id="TIGR00231">
    <property type="entry name" value="small_GTP"/>
    <property type="match status" value="1"/>
</dbReference>
<keyword evidence="11" id="KW-1185">Reference proteome</keyword>
<dbReference type="InterPro" id="IPR000795">
    <property type="entry name" value="T_Tr_GTP-bd_dom"/>
</dbReference>
<dbReference type="SUPFAM" id="SSF50447">
    <property type="entry name" value="Translation proteins"/>
    <property type="match status" value="1"/>
</dbReference>
<dbReference type="CDD" id="cd04171">
    <property type="entry name" value="SelB"/>
    <property type="match status" value="1"/>
</dbReference>
<evidence type="ECO:0000256" key="4">
    <source>
        <dbReference type="ARBA" id="ARBA00022741"/>
    </source>
</evidence>
<protein>
    <recommendedName>
        <fullName evidence="2">Selenocysteine-specific elongation factor</fullName>
    </recommendedName>
    <alternativeName>
        <fullName evidence="8">SelB translation factor</fullName>
    </alternativeName>
</protein>
<dbReference type="PROSITE" id="PS51722">
    <property type="entry name" value="G_TR_2"/>
    <property type="match status" value="1"/>
</dbReference>
<dbReference type="InterPro" id="IPR009000">
    <property type="entry name" value="Transl_B-barrel_sf"/>
</dbReference>
<evidence type="ECO:0000256" key="1">
    <source>
        <dbReference type="ARBA" id="ARBA00004496"/>
    </source>
</evidence>
<dbReference type="SUPFAM" id="SSF52540">
    <property type="entry name" value="P-loop containing nucleoside triphosphate hydrolases"/>
    <property type="match status" value="1"/>
</dbReference>
<dbReference type="RefSeq" id="WP_089023400.1">
    <property type="nucleotide sequence ID" value="NZ_NIQC01000010.1"/>
</dbReference>
<dbReference type="InterPro" id="IPR005225">
    <property type="entry name" value="Small_GTP-bd"/>
</dbReference>
<dbReference type="Pfam" id="PF09107">
    <property type="entry name" value="WHD_3rd_SelB"/>
    <property type="match status" value="1"/>
</dbReference>
<dbReference type="InterPro" id="IPR004535">
    <property type="entry name" value="Transl_elong_SelB"/>
</dbReference>
<dbReference type="GO" id="GO:0003723">
    <property type="term" value="F:RNA binding"/>
    <property type="evidence" value="ECO:0007669"/>
    <property type="project" value="InterPro"/>
</dbReference>
<sequence>MHLVVGTAGHVDHGKTKLIEKLTGKDTDRLQEEKDRGISVDLGFAPFTMPSGGVAGVVDVPGHEKFIHNMLAGIAGIDLVLLVIDVNEGIMPQTKEHLAIMELLEIKSGIVVLTKVDQAEEEWIDLMEEEVRESLAGTFLDNEPVIRTSVVSEEGIDDLKEAIDDKSQDISPKDEDGPIRMPIDRSFKISGFGTVVTGTLVSGTINKDDELEVVPSNTKTRARSLQVHGKSVEKAVAGQRVAINVPNVTSENLERGYVLSQPNYFQEVSKCDVKISMLEDTTWELKNGTPIHLHVGAGETIARVYFYGQKKLEPGESSYAQLRLEKPLAIFRKDKFIIRSYSPVTTIGGGFVLEHNATKKPLNSKQTIERLKTLEIGDPKQIVNQIIQKNGVITINELKKETGIIGENLTKILDELIEEKEVKLVENYVISSEKRKVLKDQITNMIIDYHKIYPLRDGKPKAEVISWLKEFGLDEKASILVLEEIYNEENIDNQNDYIFMEDFIPSPNNKQQYYIDSILKLYDENEFKPPQLNEISTQLKIEDNELKEIIDYLIRKGDVIKITEGYYISSHILEKAIELLKTHFENNSTISIGEWRDILDTSRKYALPLLEYFDRIRLTKRDGDIRVLLNKKD</sequence>
<dbReference type="GO" id="GO:0001514">
    <property type="term" value="P:selenocysteine incorporation"/>
    <property type="evidence" value="ECO:0007669"/>
    <property type="project" value="InterPro"/>
</dbReference>
<comment type="subcellular location">
    <subcellularLocation>
        <location evidence="1">Cytoplasm</location>
    </subcellularLocation>
</comment>
<dbReference type="PANTHER" id="PTHR43721">
    <property type="entry name" value="ELONGATION FACTOR TU-RELATED"/>
    <property type="match status" value="1"/>
</dbReference>
<dbReference type="GO" id="GO:0005525">
    <property type="term" value="F:GTP binding"/>
    <property type="evidence" value="ECO:0007669"/>
    <property type="project" value="UniProtKB-KW"/>
</dbReference>
<evidence type="ECO:0000256" key="5">
    <source>
        <dbReference type="ARBA" id="ARBA00022917"/>
    </source>
</evidence>
<evidence type="ECO:0000256" key="2">
    <source>
        <dbReference type="ARBA" id="ARBA00015953"/>
    </source>
</evidence>
<gene>
    <name evidence="10" type="primary">selB</name>
    <name evidence="10" type="ORF">CDO51_06015</name>
</gene>
<dbReference type="Pfam" id="PF25461">
    <property type="entry name" value="Beta-barrel_SelB"/>
    <property type="match status" value="1"/>
</dbReference>
<dbReference type="InterPro" id="IPR015191">
    <property type="entry name" value="SelB_WHD4"/>
</dbReference>
<evidence type="ECO:0000313" key="11">
    <source>
        <dbReference type="Proteomes" id="UP000214588"/>
    </source>
</evidence>
<reference evidence="10 11" key="1">
    <citation type="submission" date="2017-06" db="EMBL/GenBank/DDBJ databases">
        <title>Draft Genome Sequence of Natranaerobius trueperi halophilic, alkalithermophilic bacteria from soda lakes.</title>
        <authorList>
            <person name="Zhao B."/>
        </authorList>
    </citation>
    <scope>NUCLEOTIDE SEQUENCE [LARGE SCALE GENOMIC DNA]</scope>
    <source>
        <strain evidence="10 11">DSM 18760</strain>
    </source>
</reference>
<dbReference type="Gene3D" id="2.40.30.10">
    <property type="entry name" value="Translation factors"/>
    <property type="match status" value="1"/>
</dbReference>
<evidence type="ECO:0000256" key="3">
    <source>
        <dbReference type="ARBA" id="ARBA00022490"/>
    </source>
</evidence>